<organism evidence="2 3">
    <name type="scientific">Nesterenkonia halobia</name>
    <dbReference type="NCBI Taxonomy" id="37922"/>
    <lineage>
        <taxon>Bacteria</taxon>
        <taxon>Bacillati</taxon>
        <taxon>Actinomycetota</taxon>
        <taxon>Actinomycetes</taxon>
        <taxon>Micrococcales</taxon>
        <taxon>Micrococcaceae</taxon>
        <taxon>Nesterenkonia</taxon>
    </lineage>
</organism>
<reference evidence="3" key="1">
    <citation type="journal article" date="2019" name="Int. J. Syst. Evol. Microbiol.">
        <title>The Global Catalogue of Microorganisms (GCM) 10K type strain sequencing project: providing services to taxonomists for standard genome sequencing and annotation.</title>
        <authorList>
            <consortium name="The Broad Institute Genomics Platform"/>
            <consortium name="The Broad Institute Genome Sequencing Center for Infectious Disease"/>
            <person name="Wu L."/>
            <person name="Ma J."/>
        </authorList>
    </citation>
    <scope>NUCLEOTIDE SEQUENCE [LARGE SCALE GENOMIC DNA]</scope>
    <source>
        <strain evidence="3">JCM 11483</strain>
    </source>
</reference>
<dbReference type="EMBL" id="BAAAYG010000005">
    <property type="protein sequence ID" value="GAA3285312.1"/>
    <property type="molecule type" value="Genomic_DNA"/>
</dbReference>
<protein>
    <submittedName>
        <fullName evidence="2">Uncharacterized protein</fullName>
    </submittedName>
</protein>
<dbReference type="Proteomes" id="UP001501736">
    <property type="component" value="Unassembled WGS sequence"/>
</dbReference>
<keyword evidence="3" id="KW-1185">Reference proteome</keyword>
<sequence>MLPPAHGADRLLRVLHDCDGIQKLAQSAKIWAVILLAGPEQTPGRPTVEGLLTGPRPMCGATEGSERGSGGTAGSDA</sequence>
<name>A0ABP6REV7_9MICC</name>
<evidence type="ECO:0000313" key="3">
    <source>
        <dbReference type="Proteomes" id="UP001501736"/>
    </source>
</evidence>
<feature type="region of interest" description="Disordered" evidence="1">
    <location>
        <begin position="42"/>
        <end position="77"/>
    </location>
</feature>
<gene>
    <name evidence="2" type="ORF">GCM10020260_17690</name>
</gene>
<evidence type="ECO:0000256" key="1">
    <source>
        <dbReference type="SAM" id="MobiDB-lite"/>
    </source>
</evidence>
<evidence type="ECO:0000313" key="2">
    <source>
        <dbReference type="EMBL" id="GAA3285312.1"/>
    </source>
</evidence>
<proteinExistence type="predicted"/>
<comment type="caution">
    <text evidence="2">The sequence shown here is derived from an EMBL/GenBank/DDBJ whole genome shotgun (WGS) entry which is preliminary data.</text>
</comment>
<feature type="compositionally biased region" description="Gly residues" evidence="1">
    <location>
        <begin position="67"/>
        <end position="77"/>
    </location>
</feature>
<accession>A0ABP6REV7</accession>